<organism evidence="2 3">
    <name type="scientific">Penicillium polonicum</name>
    <dbReference type="NCBI Taxonomy" id="60169"/>
    <lineage>
        <taxon>Eukaryota</taxon>
        <taxon>Fungi</taxon>
        <taxon>Dikarya</taxon>
        <taxon>Ascomycota</taxon>
        <taxon>Pezizomycotina</taxon>
        <taxon>Eurotiomycetes</taxon>
        <taxon>Eurotiomycetidae</taxon>
        <taxon>Eurotiales</taxon>
        <taxon>Aspergillaceae</taxon>
        <taxon>Penicillium</taxon>
    </lineage>
</organism>
<feature type="compositionally biased region" description="Basic and acidic residues" evidence="1">
    <location>
        <begin position="12"/>
        <end position="25"/>
    </location>
</feature>
<dbReference type="AlphaFoldDB" id="A0A1V6NMK9"/>
<gene>
    <name evidence="2" type="ORF">PENPOL_c005G01864</name>
</gene>
<evidence type="ECO:0000313" key="3">
    <source>
        <dbReference type="Proteomes" id="UP000191408"/>
    </source>
</evidence>
<dbReference type="OrthoDB" id="4526781at2759"/>
<accession>A0A1V6NMK9</accession>
<feature type="region of interest" description="Disordered" evidence="1">
    <location>
        <begin position="1"/>
        <end position="29"/>
    </location>
</feature>
<reference evidence="3" key="1">
    <citation type="journal article" date="2017" name="Nat. Microbiol.">
        <title>Global analysis of biosynthetic gene clusters reveals vast potential of secondary metabolite production in Penicillium species.</title>
        <authorList>
            <person name="Nielsen J.C."/>
            <person name="Grijseels S."/>
            <person name="Prigent S."/>
            <person name="Ji B."/>
            <person name="Dainat J."/>
            <person name="Nielsen K.F."/>
            <person name="Frisvad J.C."/>
            <person name="Workman M."/>
            <person name="Nielsen J."/>
        </authorList>
    </citation>
    <scope>NUCLEOTIDE SEQUENCE [LARGE SCALE GENOMIC DNA]</scope>
    <source>
        <strain evidence="3">IBT 4502</strain>
    </source>
</reference>
<dbReference type="EMBL" id="MDYM01000005">
    <property type="protein sequence ID" value="OQD65923.1"/>
    <property type="molecule type" value="Genomic_DNA"/>
</dbReference>
<comment type="caution">
    <text evidence="2">The sequence shown here is derived from an EMBL/GenBank/DDBJ whole genome shotgun (WGS) entry which is preliminary data.</text>
</comment>
<feature type="compositionally biased region" description="Polar residues" evidence="1">
    <location>
        <begin position="1"/>
        <end position="10"/>
    </location>
</feature>
<evidence type="ECO:0000313" key="2">
    <source>
        <dbReference type="EMBL" id="OQD65923.1"/>
    </source>
</evidence>
<keyword evidence="3" id="KW-1185">Reference proteome</keyword>
<name>A0A1V6NMK9_PENPO</name>
<sequence>MSGDTLNATLRSHKDTMTKPQKRSDITTSEEMTNTSLMKRLVILCLDFPLGFSGNHPPNQGQSHTGGQNRAFIRDSVNKVFDLNIRHRAIVTTPWGNLRNRIHVKLNCEGPTPTLTAMTSVNFLLLDEISAAEPVTEGDFKAKGCKGTVLNDETLGDFVIDHYGLLASPDGIEHNILITATPNTLPIDERIKPLTMAGTKACAYGDKTENHRAGFSLSRTVLSHGTELNFTSPDYFVLTIELLSPLPSDLSKQRLQYVPP</sequence>
<dbReference type="STRING" id="60169.A0A1V6NMK9"/>
<dbReference type="Proteomes" id="UP000191408">
    <property type="component" value="Unassembled WGS sequence"/>
</dbReference>
<proteinExistence type="predicted"/>
<protein>
    <submittedName>
        <fullName evidence="2">Uncharacterized protein</fullName>
    </submittedName>
</protein>
<evidence type="ECO:0000256" key="1">
    <source>
        <dbReference type="SAM" id="MobiDB-lite"/>
    </source>
</evidence>